<dbReference type="EMBL" id="JARXVE010000003">
    <property type="protein sequence ID" value="MDH6195483.1"/>
    <property type="molecule type" value="Genomic_DNA"/>
</dbReference>
<protein>
    <submittedName>
        <fullName evidence="1">Uncharacterized protein</fullName>
    </submittedName>
</protein>
<keyword evidence="2" id="KW-1185">Reference proteome</keyword>
<reference evidence="1 2" key="1">
    <citation type="submission" date="2023-04" db="EMBL/GenBank/DDBJ databases">
        <title>Forest soil microbial communities from Buena Vista Peninsula, Colon Province, Panama.</title>
        <authorList>
            <person name="Bouskill N."/>
        </authorList>
    </citation>
    <scope>NUCLEOTIDE SEQUENCE [LARGE SCALE GENOMIC DNA]</scope>
    <source>
        <strain evidence="1 2">AC80</strain>
    </source>
</reference>
<proteinExistence type="predicted"/>
<dbReference type="Proteomes" id="UP001160130">
    <property type="component" value="Unassembled WGS sequence"/>
</dbReference>
<accession>A0ABT6KXX1</accession>
<comment type="caution">
    <text evidence="1">The sequence shown here is derived from an EMBL/GenBank/DDBJ whole genome shotgun (WGS) entry which is preliminary data.</text>
</comment>
<name>A0ABT6KXX1_9MYCO</name>
<organism evidence="1 2">
    <name type="scientific">Mycolicibacterium frederiksbergense</name>
    <dbReference type="NCBI Taxonomy" id="117567"/>
    <lineage>
        <taxon>Bacteria</taxon>
        <taxon>Bacillati</taxon>
        <taxon>Actinomycetota</taxon>
        <taxon>Actinomycetes</taxon>
        <taxon>Mycobacteriales</taxon>
        <taxon>Mycobacteriaceae</taxon>
        <taxon>Mycolicibacterium</taxon>
    </lineage>
</organism>
<evidence type="ECO:0000313" key="2">
    <source>
        <dbReference type="Proteomes" id="UP001160130"/>
    </source>
</evidence>
<gene>
    <name evidence="1" type="ORF">M2272_002123</name>
</gene>
<evidence type="ECO:0000313" key="1">
    <source>
        <dbReference type="EMBL" id="MDH6195483.1"/>
    </source>
</evidence>
<sequence>MKMIIINGMAACSSTLETADLDRLRPGIVLLTVPLLDDIVQVGIGGDYPTTTVVVSVTRYSMRVRRADGRRLQAHIVENWQDATAAGVATRVFAEPVNALELERCAGQWGTGGGLTSVRAGDLDRFVATIARFALAKQQREGHTVGAA</sequence>